<dbReference type="GO" id="GO:0022857">
    <property type="term" value="F:transmembrane transporter activity"/>
    <property type="evidence" value="ECO:0007669"/>
    <property type="project" value="InterPro"/>
</dbReference>
<dbReference type="PROSITE" id="PS50850">
    <property type="entry name" value="MFS"/>
    <property type="match status" value="1"/>
</dbReference>
<comment type="caution">
    <text evidence="5">The sequence shown here is derived from an EMBL/GenBank/DDBJ whole genome shotgun (WGS) entry which is preliminary data.</text>
</comment>
<comment type="subcellular location">
    <subcellularLocation>
        <location evidence="1">Membrane</location>
        <topology evidence="1">Multi-pass membrane protein</topology>
    </subcellularLocation>
</comment>
<dbReference type="EMBL" id="CACRXK020013838">
    <property type="protein sequence ID" value="CAB4025814.1"/>
    <property type="molecule type" value="Genomic_DNA"/>
</dbReference>
<dbReference type="Gene3D" id="1.20.1250.20">
    <property type="entry name" value="MFS general substrate transporter like domains"/>
    <property type="match status" value="1"/>
</dbReference>
<accession>A0A7D9L520</accession>
<dbReference type="InterPro" id="IPR020846">
    <property type="entry name" value="MFS_dom"/>
</dbReference>
<keyword evidence="3" id="KW-1133">Transmembrane helix</keyword>
<gene>
    <name evidence="5" type="ORF">PACLA_8A009809</name>
</gene>
<evidence type="ECO:0000256" key="4">
    <source>
        <dbReference type="ARBA" id="ARBA00023136"/>
    </source>
</evidence>
<proteinExistence type="predicted"/>
<keyword evidence="2" id="KW-0812">Transmembrane</keyword>
<keyword evidence="6" id="KW-1185">Reference proteome</keyword>
<dbReference type="AlphaFoldDB" id="A0A7D9L520"/>
<dbReference type="SUPFAM" id="SSF103473">
    <property type="entry name" value="MFS general substrate transporter"/>
    <property type="match status" value="1"/>
</dbReference>
<evidence type="ECO:0000313" key="5">
    <source>
        <dbReference type="EMBL" id="CAB4025814.1"/>
    </source>
</evidence>
<feature type="non-terminal residue" evidence="5">
    <location>
        <position position="1"/>
    </location>
</feature>
<dbReference type="OrthoDB" id="5141738at2759"/>
<dbReference type="InterPro" id="IPR005828">
    <property type="entry name" value="MFS_sugar_transport-like"/>
</dbReference>
<dbReference type="GO" id="GO:0016020">
    <property type="term" value="C:membrane"/>
    <property type="evidence" value="ECO:0007669"/>
    <property type="project" value="UniProtKB-SubCell"/>
</dbReference>
<keyword evidence="4" id="KW-0472">Membrane</keyword>
<evidence type="ECO:0000256" key="2">
    <source>
        <dbReference type="ARBA" id="ARBA00022692"/>
    </source>
</evidence>
<dbReference type="InterPro" id="IPR036259">
    <property type="entry name" value="MFS_trans_sf"/>
</dbReference>
<evidence type="ECO:0000256" key="1">
    <source>
        <dbReference type="ARBA" id="ARBA00004141"/>
    </source>
</evidence>
<protein>
    <submittedName>
        <fullName evidence="5">Organic cation transporter</fullName>
    </submittedName>
</protein>
<evidence type="ECO:0000256" key="3">
    <source>
        <dbReference type="ARBA" id="ARBA00022989"/>
    </source>
</evidence>
<organism evidence="5 6">
    <name type="scientific">Paramuricea clavata</name>
    <name type="common">Red gorgonian</name>
    <name type="synonym">Violescent sea-whip</name>
    <dbReference type="NCBI Taxonomy" id="317549"/>
    <lineage>
        <taxon>Eukaryota</taxon>
        <taxon>Metazoa</taxon>
        <taxon>Cnidaria</taxon>
        <taxon>Anthozoa</taxon>
        <taxon>Octocorallia</taxon>
        <taxon>Malacalcyonacea</taxon>
        <taxon>Plexauridae</taxon>
        <taxon>Paramuricea</taxon>
    </lineage>
</organism>
<evidence type="ECO:0000313" key="6">
    <source>
        <dbReference type="Proteomes" id="UP001152795"/>
    </source>
</evidence>
<dbReference type="Proteomes" id="UP001152795">
    <property type="component" value="Unassembled WGS sequence"/>
</dbReference>
<dbReference type="Pfam" id="PF00083">
    <property type="entry name" value="Sugar_tr"/>
    <property type="match status" value="1"/>
</dbReference>
<sequence>YDLICDKSYLFVVAQSCAWVGMFIGLLVGGYAGDRWGRKITIDLSLIGVTLATWVMVYPKDFAVYIAARTFIGMTSGKVFK</sequence>
<name>A0A7D9L520_PARCT</name>
<reference evidence="5" key="1">
    <citation type="submission" date="2020-04" db="EMBL/GenBank/DDBJ databases">
        <authorList>
            <person name="Alioto T."/>
            <person name="Alioto T."/>
            <person name="Gomez Garrido J."/>
        </authorList>
    </citation>
    <scope>NUCLEOTIDE SEQUENCE</scope>
    <source>
        <strain evidence="5">A484AB</strain>
    </source>
</reference>